<evidence type="ECO:0000313" key="1">
    <source>
        <dbReference type="EMBL" id="KAF9463201.1"/>
    </source>
</evidence>
<comment type="caution">
    <text evidence="1">The sequence shown here is derived from an EMBL/GenBank/DDBJ whole genome shotgun (WGS) entry which is preliminary data.</text>
</comment>
<keyword evidence="2" id="KW-1185">Reference proteome</keyword>
<sequence>MSYQVPASIHSTLSAEKVPTVTKVYPHLDYHQSKWEDLHNNPEYEPVYNALDAGLKNMRKWYNSTEKTTIYLITHVIDPTLKMEYIKAAWDDKSVEKAMNSLNIK</sequence>
<accession>A0A9P5Y8F5</accession>
<organism evidence="1 2">
    <name type="scientific">Collybia nuda</name>
    <dbReference type="NCBI Taxonomy" id="64659"/>
    <lineage>
        <taxon>Eukaryota</taxon>
        <taxon>Fungi</taxon>
        <taxon>Dikarya</taxon>
        <taxon>Basidiomycota</taxon>
        <taxon>Agaricomycotina</taxon>
        <taxon>Agaricomycetes</taxon>
        <taxon>Agaricomycetidae</taxon>
        <taxon>Agaricales</taxon>
        <taxon>Tricholomatineae</taxon>
        <taxon>Clitocybaceae</taxon>
        <taxon>Collybia</taxon>
    </lineage>
</organism>
<dbReference type="EMBL" id="MU150264">
    <property type="protein sequence ID" value="KAF9463201.1"/>
    <property type="molecule type" value="Genomic_DNA"/>
</dbReference>
<dbReference type="OrthoDB" id="3058553at2759"/>
<proteinExistence type="predicted"/>
<dbReference type="Proteomes" id="UP000807353">
    <property type="component" value="Unassembled WGS sequence"/>
</dbReference>
<evidence type="ECO:0000313" key="2">
    <source>
        <dbReference type="Proteomes" id="UP000807353"/>
    </source>
</evidence>
<name>A0A9P5Y8F5_9AGAR</name>
<reference evidence="1" key="1">
    <citation type="submission" date="2020-11" db="EMBL/GenBank/DDBJ databases">
        <authorList>
            <consortium name="DOE Joint Genome Institute"/>
            <person name="Ahrendt S."/>
            <person name="Riley R."/>
            <person name="Andreopoulos W."/>
            <person name="Labutti K."/>
            <person name="Pangilinan J."/>
            <person name="Ruiz-Duenas F.J."/>
            <person name="Barrasa J.M."/>
            <person name="Sanchez-Garcia M."/>
            <person name="Camarero S."/>
            <person name="Miyauchi S."/>
            <person name="Serrano A."/>
            <person name="Linde D."/>
            <person name="Babiker R."/>
            <person name="Drula E."/>
            <person name="Ayuso-Fernandez I."/>
            <person name="Pacheco R."/>
            <person name="Padilla G."/>
            <person name="Ferreira P."/>
            <person name="Barriuso J."/>
            <person name="Kellner H."/>
            <person name="Castanera R."/>
            <person name="Alfaro M."/>
            <person name="Ramirez L."/>
            <person name="Pisabarro A.G."/>
            <person name="Kuo A."/>
            <person name="Tritt A."/>
            <person name="Lipzen A."/>
            <person name="He G."/>
            <person name="Yan M."/>
            <person name="Ng V."/>
            <person name="Cullen D."/>
            <person name="Martin F."/>
            <person name="Rosso M.-N."/>
            <person name="Henrissat B."/>
            <person name="Hibbett D."/>
            <person name="Martinez A.T."/>
            <person name="Grigoriev I.V."/>
        </authorList>
    </citation>
    <scope>NUCLEOTIDE SEQUENCE</scope>
    <source>
        <strain evidence="1">CBS 247.69</strain>
    </source>
</reference>
<protein>
    <submittedName>
        <fullName evidence="1">Uncharacterized protein</fullName>
    </submittedName>
</protein>
<gene>
    <name evidence="1" type="ORF">BDZ94DRAFT_1308940</name>
</gene>
<dbReference type="AlphaFoldDB" id="A0A9P5Y8F5"/>